<dbReference type="Gene3D" id="3.90.1010.10">
    <property type="match status" value="1"/>
</dbReference>
<evidence type="ECO:0000256" key="1">
    <source>
        <dbReference type="ARBA" id="ARBA00010282"/>
    </source>
</evidence>
<sequence>MSINELQDEVIAEFDDFDDWMDRYQLLIELGNDQKPLDEQYKTEQNLIEGCQSRVWLHAEEDNGMLLFKAESDALIVKGIISLLIRIVSGHTPDEILNADLYFIDKIGLRDHLSPTRSNGLLSMVKQIRAYALAYKLSAKNKQPQRP</sequence>
<evidence type="ECO:0000259" key="2">
    <source>
        <dbReference type="Pfam" id="PF02657"/>
    </source>
</evidence>
<protein>
    <submittedName>
        <fullName evidence="3">Cysteine desulfuration protein SufE</fullName>
    </submittedName>
</protein>
<proteinExistence type="inferred from homology"/>
<dbReference type="EMBL" id="SNRY01002247">
    <property type="protein sequence ID" value="KAA6326004.1"/>
    <property type="molecule type" value="Genomic_DNA"/>
</dbReference>
<accession>A0A5J4QY32</accession>
<comment type="similarity">
    <text evidence="1">Belongs to the SufE family.</text>
</comment>
<dbReference type="PANTHER" id="PTHR43597:SF5">
    <property type="entry name" value="SUFE-LIKE PROTEIN 2, CHLOROPLASTIC"/>
    <property type="match status" value="1"/>
</dbReference>
<gene>
    <name evidence="3" type="ORF">EZS27_024841</name>
</gene>
<dbReference type="SUPFAM" id="SSF82649">
    <property type="entry name" value="SufE/NifU"/>
    <property type="match status" value="1"/>
</dbReference>
<reference evidence="3" key="1">
    <citation type="submission" date="2019-03" db="EMBL/GenBank/DDBJ databases">
        <title>Single cell metagenomics reveals metabolic interactions within the superorganism composed of flagellate Streblomastix strix and complex community of Bacteroidetes bacteria on its surface.</title>
        <authorList>
            <person name="Treitli S.C."/>
            <person name="Kolisko M."/>
            <person name="Husnik F."/>
            <person name="Keeling P."/>
            <person name="Hampl V."/>
        </authorList>
    </citation>
    <scope>NUCLEOTIDE SEQUENCE</scope>
    <source>
        <strain evidence="3">STM</strain>
    </source>
</reference>
<evidence type="ECO:0000313" key="3">
    <source>
        <dbReference type="EMBL" id="KAA6326004.1"/>
    </source>
</evidence>
<name>A0A5J4QY32_9ZZZZ</name>
<dbReference type="Pfam" id="PF02657">
    <property type="entry name" value="SufE"/>
    <property type="match status" value="1"/>
</dbReference>
<feature type="domain" description="Fe-S metabolism associated" evidence="2">
    <location>
        <begin position="12"/>
        <end position="130"/>
    </location>
</feature>
<dbReference type="PANTHER" id="PTHR43597">
    <property type="entry name" value="SULFUR ACCEPTOR PROTEIN CSDE"/>
    <property type="match status" value="1"/>
</dbReference>
<dbReference type="AlphaFoldDB" id="A0A5J4QY32"/>
<comment type="caution">
    <text evidence="3">The sequence shown here is derived from an EMBL/GenBank/DDBJ whole genome shotgun (WGS) entry which is preliminary data.</text>
</comment>
<dbReference type="InterPro" id="IPR003808">
    <property type="entry name" value="Fe-S_metab-assoc_dom"/>
</dbReference>
<organism evidence="3">
    <name type="scientific">termite gut metagenome</name>
    <dbReference type="NCBI Taxonomy" id="433724"/>
    <lineage>
        <taxon>unclassified sequences</taxon>
        <taxon>metagenomes</taxon>
        <taxon>organismal metagenomes</taxon>
    </lineage>
</organism>